<protein>
    <submittedName>
        <fullName evidence="3">Transporter substrate-binding domain-containing protein</fullName>
    </submittedName>
</protein>
<dbReference type="Pfam" id="PF00497">
    <property type="entry name" value="SBP_bac_3"/>
    <property type="match status" value="1"/>
</dbReference>
<dbReference type="Proteomes" id="UP000469734">
    <property type="component" value="Unassembled WGS sequence"/>
</dbReference>
<feature type="domain" description="Solute-binding protein family 3/N-terminal" evidence="2">
    <location>
        <begin position="31"/>
        <end position="252"/>
    </location>
</feature>
<dbReference type="SMART" id="SM00062">
    <property type="entry name" value="PBPb"/>
    <property type="match status" value="1"/>
</dbReference>
<keyword evidence="1" id="KW-0732">Signal</keyword>
<organism evidence="3 4">
    <name type="scientific">Duganella margarita</name>
    <dbReference type="NCBI Taxonomy" id="2692170"/>
    <lineage>
        <taxon>Bacteria</taxon>
        <taxon>Pseudomonadati</taxon>
        <taxon>Pseudomonadota</taxon>
        <taxon>Betaproteobacteria</taxon>
        <taxon>Burkholderiales</taxon>
        <taxon>Oxalobacteraceae</taxon>
        <taxon>Telluria group</taxon>
        <taxon>Duganella</taxon>
    </lineage>
</organism>
<reference evidence="3 4" key="1">
    <citation type="submission" date="2019-12" db="EMBL/GenBank/DDBJ databases">
        <title>Novel species isolated from a subtropical stream in China.</title>
        <authorList>
            <person name="Lu H."/>
        </authorList>
    </citation>
    <scope>NUCLEOTIDE SEQUENCE [LARGE SCALE GENOMIC DNA]</scope>
    <source>
        <strain evidence="3 4">FT134W</strain>
    </source>
</reference>
<dbReference type="InterPro" id="IPR001638">
    <property type="entry name" value="Solute-binding_3/MltF_N"/>
</dbReference>
<evidence type="ECO:0000259" key="2">
    <source>
        <dbReference type="SMART" id="SM00062"/>
    </source>
</evidence>
<comment type="caution">
    <text evidence="3">The sequence shown here is derived from an EMBL/GenBank/DDBJ whole genome shotgun (WGS) entry which is preliminary data.</text>
</comment>
<proteinExistence type="predicted"/>
<name>A0A7X4H6I7_9BURK</name>
<accession>A0A7X4H6I7</accession>
<dbReference type="PANTHER" id="PTHR38834">
    <property type="entry name" value="PERIPLASMIC SUBSTRATE BINDING PROTEIN FAMILY 3"/>
    <property type="match status" value="1"/>
</dbReference>
<dbReference type="Gene3D" id="3.40.190.10">
    <property type="entry name" value="Periplasmic binding protein-like II"/>
    <property type="match status" value="2"/>
</dbReference>
<dbReference type="AlphaFoldDB" id="A0A7X4H6I7"/>
<dbReference type="SUPFAM" id="SSF53850">
    <property type="entry name" value="Periplasmic binding protein-like II"/>
    <property type="match status" value="1"/>
</dbReference>
<dbReference type="EMBL" id="WWCR01000033">
    <property type="protein sequence ID" value="MYM75152.1"/>
    <property type="molecule type" value="Genomic_DNA"/>
</dbReference>
<dbReference type="RefSeq" id="WP_161051916.1">
    <property type="nucleotide sequence ID" value="NZ_WWCR01000033.1"/>
</dbReference>
<evidence type="ECO:0000256" key="1">
    <source>
        <dbReference type="SAM" id="SignalP"/>
    </source>
</evidence>
<evidence type="ECO:0000313" key="4">
    <source>
        <dbReference type="Proteomes" id="UP000469734"/>
    </source>
</evidence>
<evidence type="ECO:0000313" key="3">
    <source>
        <dbReference type="EMBL" id="MYM75152.1"/>
    </source>
</evidence>
<gene>
    <name evidence="3" type="ORF">GTP56_23560</name>
</gene>
<feature type="chain" id="PRO_5030910152" evidence="1">
    <location>
        <begin position="29"/>
        <end position="254"/>
    </location>
</feature>
<dbReference type="PANTHER" id="PTHR38834:SF3">
    <property type="entry name" value="SOLUTE-BINDING PROTEIN FAMILY 3_N-TERMINAL DOMAIN-CONTAINING PROTEIN"/>
    <property type="match status" value="1"/>
</dbReference>
<feature type="signal peptide" evidence="1">
    <location>
        <begin position="1"/>
        <end position="28"/>
    </location>
</feature>
<sequence>MVFINILDKWLRRLAAAIACGAVSGALAATPLTVVTEEFAPYSYVERGELSGYSTEVVRAVLARAGLAYSMQIYPWARALQMASTRPNVLIYSIVRTPQRENQFHWIAPIAPRNVYLYKLAARQDIQIHALADLKPYRIAANRGDVVEEQLHQLGLTADLSAKDVFSLQKLIVGRVDLMVATELSIEGVCQRAKVSCALLERSMQMPEISGYYVAASLGTPAATLQRLRQAFAQLHNSDAMRHIADKYGVPPLK</sequence>